<name>A0ABY9GLF0_9PSED</name>
<organism evidence="1 2">
    <name type="scientific">Pseudomonas wuhanensis</name>
    <dbReference type="NCBI Taxonomy" id="2954098"/>
    <lineage>
        <taxon>Bacteria</taxon>
        <taxon>Pseudomonadati</taxon>
        <taxon>Pseudomonadota</taxon>
        <taxon>Gammaproteobacteria</taxon>
        <taxon>Pseudomonadales</taxon>
        <taxon>Pseudomonadaceae</taxon>
        <taxon>Pseudomonas</taxon>
    </lineage>
</organism>
<evidence type="ECO:0000313" key="2">
    <source>
        <dbReference type="Proteomes" id="UP001230768"/>
    </source>
</evidence>
<dbReference type="RefSeq" id="WP_305422260.1">
    <property type="nucleotide sequence ID" value="NZ_CP117430.1"/>
</dbReference>
<protein>
    <submittedName>
        <fullName evidence="1">Uncharacterized protein</fullName>
    </submittedName>
</protein>
<keyword evidence="2" id="KW-1185">Reference proteome</keyword>
<accession>A0ABY9GLF0</accession>
<reference evidence="1 2" key="1">
    <citation type="submission" date="2023-02" db="EMBL/GenBank/DDBJ databases">
        <title>Evolution of Hrp T3SS in non-pathogenic Pseudomonas fluorescens.</title>
        <authorList>
            <person name="Liao K."/>
            <person name="Wei H."/>
            <person name="Gu Y."/>
        </authorList>
    </citation>
    <scope>NUCLEOTIDE SEQUENCE [LARGE SCALE GENOMIC DNA]</scope>
    <source>
        <strain evidence="1 2">FP607</strain>
    </source>
</reference>
<dbReference type="Proteomes" id="UP001230768">
    <property type="component" value="Chromosome"/>
</dbReference>
<sequence length="66" mass="7653">MTEQYDPQGRYNIYDEDDQIRGQVVKGVLYEGAPDFRQETGRFTAEDLEGLNFVHQGARFKLVRQG</sequence>
<proteinExistence type="predicted"/>
<gene>
    <name evidence="1" type="ORF">PSH88_20245</name>
</gene>
<evidence type="ECO:0000313" key="1">
    <source>
        <dbReference type="EMBL" id="WLI16592.1"/>
    </source>
</evidence>
<dbReference type="EMBL" id="CP117430">
    <property type="protein sequence ID" value="WLI16592.1"/>
    <property type="molecule type" value="Genomic_DNA"/>
</dbReference>